<dbReference type="EMBL" id="JAGGKC010000019">
    <property type="protein sequence ID" value="MBP1919780.1"/>
    <property type="molecule type" value="Genomic_DNA"/>
</dbReference>
<gene>
    <name evidence="5" type="ORF">J2Z34_002276</name>
</gene>
<organism evidence="5 6">
    <name type="scientific">Youngiibacter multivorans</name>
    <dbReference type="NCBI Taxonomy" id="937251"/>
    <lineage>
        <taxon>Bacteria</taxon>
        <taxon>Bacillati</taxon>
        <taxon>Bacillota</taxon>
        <taxon>Clostridia</taxon>
        <taxon>Eubacteriales</taxon>
        <taxon>Clostridiaceae</taxon>
        <taxon>Youngiibacter</taxon>
    </lineage>
</organism>
<keyword evidence="4 5" id="KW-0456">Lyase</keyword>
<accession>A0ABS4G5D6</accession>
<dbReference type="NCBIfam" id="TIGR00167">
    <property type="entry name" value="cbbA"/>
    <property type="match status" value="1"/>
</dbReference>
<dbReference type="PANTHER" id="PTHR30304:SF0">
    <property type="entry name" value="D-TAGATOSE-1,6-BISPHOSPHATE ALDOLASE SUBUNIT GATY-RELATED"/>
    <property type="match status" value="1"/>
</dbReference>
<evidence type="ECO:0000313" key="5">
    <source>
        <dbReference type="EMBL" id="MBP1919780.1"/>
    </source>
</evidence>
<name>A0ABS4G5D6_9CLOT</name>
<dbReference type="Pfam" id="PF01116">
    <property type="entry name" value="F_bP_aldolase"/>
    <property type="match status" value="2"/>
</dbReference>
<comment type="cofactor">
    <cofactor evidence="1">
        <name>Zn(2+)</name>
        <dbReference type="ChEBI" id="CHEBI:29105"/>
    </cofactor>
</comment>
<evidence type="ECO:0000256" key="1">
    <source>
        <dbReference type="ARBA" id="ARBA00001947"/>
    </source>
</evidence>
<evidence type="ECO:0000256" key="2">
    <source>
        <dbReference type="ARBA" id="ARBA00022723"/>
    </source>
</evidence>
<dbReference type="InterPro" id="IPR011289">
    <property type="entry name" value="Fruc_bis_ald_class-2"/>
</dbReference>
<reference evidence="5 6" key="1">
    <citation type="submission" date="2021-03" db="EMBL/GenBank/DDBJ databases">
        <title>Genomic Encyclopedia of Type Strains, Phase IV (KMG-IV): sequencing the most valuable type-strain genomes for metagenomic binning, comparative biology and taxonomic classification.</title>
        <authorList>
            <person name="Goeker M."/>
        </authorList>
    </citation>
    <scope>NUCLEOTIDE SEQUENCE [LARGE SCALE GENOMIC DNA]</scope>
    <source>
        <strain evidence="5 6">DSM 6139</strain>
    </source>
</reference>
<dbReference type="EC" id="4.1.2.13" evidence="5"/>
<dbReference type="Proteomes" id="UP001519271">
    <property type="component" value="Unassembled WGS sequence"/>
</dbReference>
<dbReference type="InterPro" id="IPR013785">
    <property type="entry name" value="Aldolase_TIM"/>
</dbReference>
<dbReference type="RefSeq" id="WP_209459972.1">
    <property type="nucleotide sequence ID" value="NZ_JAGGKC010000019.1"/>
</dbReference>
<dbReference type="GO" id="GO:0004332">
    <property type="term" value="F:fructose-bisphosphate aldolase activity"/>
    <property type="evidence" value="ECO:0007669"/>
    <property type="project" value="UniProtKB-EC"/>
</dbReference>
<dbReference type="SUPFAM" id="SSF51569">
    <property type="entry name" value="Aldolase"/>
    <property type="match status" value="1"/>
</dbReference>
<evidence type="ECO:0000256" key="4">
    <source>
        <dbReference type="ARBA" id="ARBA00023239"/>
    </source>
</evidence>
<dbReference type="InterPro" id="IPR050246">
    <property type="entry name" value="Class_II_FBP_aldolase"/>
</dbReference>
<keyword evidence="2" id="KW-0479">Metal-binding</keyword>
<keyword evidence="6" id="KW-1185">Reference proteome</keyword>
<comment type="caution">
    <text evidence="5">The sequence shown here is derived from an EMBL/GenBank/DDBJ whole genome shotgun (WGS) entry which is preliminary data.</text>
</comment>
<proteinExistence type="predicted"/>
<dbReference type="Gene3D" id="3.20.20.70">
    <property type="entry name" value="Aldolase class I"/>
    <property type="match status" value="1"/>
</dbReference>
<dbReference type="InterPro" id="IPR000771">
    <property type="entry name" value="FBA_II"/>
</dbReference>
<dbReference type="CDD" id="cd00947">
    <property type="entry name" value="TBP_aldolase_IIB"/>
    <property type="match status" value="1"/>
</dbReference>
<dbReference type="PIRSF" id="PIRSF001359">
    <property type="entry name" value="F_bP_aldolase_II"/>
    <property type="match status" value="1"/>
</dbReference>
<sequence length="308" mass="33448">MALVTTKEMFKKAYEGKYSIGAFNINDMEIIQGVVNACKSRNSAVILQVSTGALKYAGPAYLMNMVDAAIKETGIDIAVHLDHGPDLETVKQVIEAGFTSVMFDGSHYDFEENVRLTKEIVDYAHARGVVVEAELGVLAGVEDDVHSEKHVYTQPDEAVDFVQRTGCDSLAIAIGTSHGAFKFAGTPELKFDILEEIGNRLPGYPIVLHGASAVSQEHVATCNEFGGAIKGAQGVPKEMLRRASEMAVCKVNMDTDIRLAMTAALRKFLAENPSEFDPRKYMGAARKEIQKLVEEKIDDVLGSANSMA</sequence>
<evidence type="ECO:0000313" key="6">
    <source>
        <dbReference type="Proteomes" id="UP001519271"/>
    </source>
</evidence>
<evidence type="ECO:0000256" key="3">
    <source>
        <dbReference type="ARBA" id="ARBA00022833"/>
    </source>
</evidence>
<dbReference type="NCBIfam" id="TIGR01859">
    <property type="entry name" value="fruc_bis_ald"/>
    <property type="match status" value="1"/>
</dbReference>
<keyword evidence="3" id="KW-0862">Zinc</keyword>
<protein>
    <submittedName>
        <fullName evidence="5">Fructose-bisphosphate aldolase class II</fullName>
        <ecNumber evidence="5">4.1.2.13</ecNumber>
    </submittedName>
</protein>
<dbReference type="PANTHER" id="PTHR30304">
    <property type="entry name" value="D-TAGATOSE-1,6-BISPHOSPHATE ALDOLASE"/>
    <property type="match status" value="1"/>
</dbReference>